<dbReference type="AlphaFoldDB" id="A0A0B7F5P1"/>
<evidence type="ECO:0000259" key="1">
    <source>
        <dbReference type="PROSITE" id="PS50181"/>
    </source>
</evidence>
<feature type="domain" description="F-box" evidence="1">
    <location>
        <begin position="2"/>
        <end position="50"/>
    </location>
</feature>
<dbReference type="Pfam" id="PF12937">
    <property type="entry name" value="F-box-like"/>
    <property type="match status" value="1"/>
</dbReference>
<dbReference type="InterPro" id="IPR001810">
    <property type="entry name" value="F-box_dom"/>
</dbReference>
<accession>A0A0B7F5P1</accession>
<name>A0A0B7F5P1_THACB</name>
<evidence type="ECO:0000313" key="2">
    <source>
        <dbReference type="EMBL" id="CEL51503.1"/>
    </source>
</evidence>
<sequence length="619" mass="70459">MSSIVSKFPDEIWVTVMSLLDASSLRRCQAVCQLFRRLTMDAPQLRFRLELDAAGYAEPINLRQDLDIAQRLSILREHISRRRSLTPFRVDIVWESKGHPSGESDLLQSPQFIGGVCMCRSARSLSGGSYTYMDDKAILEIIKLPSLNKGTEMTQWTIRDEKFRYNYMHIGWPVAWIHPDYDLLVISSERLEDDTAGPNPGQFLRYRPLEGYHFHLRTMSTNEPHPDACDPALFIPSTSSSVLELQFRGSLMSVCFVGIDKIVVWDWKRGVTIFDNDMTCMRYKEIFLLEGSLLAIYPVNDEIESVPLSRLPALDVYSLCPDDDLNMHHIARMELPNANWEGMHSVLGDQGYSLQPRAVSLRFARSDHQEVVIPFTGATKNTPGVFEVPEMARTVQLIASILTETDRSIRGSHLPADYSITFPAKVVFGIQEACQGPFVTNPMKAGARVIPWAEWGHETRWLLPGFDGTMTQAGPILDPHSTPVQIFGGSCYDGRAPEDQLQGAIPVLELHPGPRAYSQLDRDWVKTTAVTENIWKKGLQLYREPTINEWPIYVLDNKIHIDSNYLMAEFKHEIIDQLRLAPPPVVVWADDEHMIIMERAVGSNPYRYFEKERIIAFTF</sequence>
<gene>
    <name evidence="2" type="ORF">RSOLAG1IB_00038</name>
</gene>
<dbReference type="InterPro" id="IPR036047">
    <property type="entry name" value="F-box-like_dom_sf"/>
</dbReference>
<dbReference type="Proteomes" id="UP000059188">
    <property type="component" value="Unassembled WGS sequence"/>
</dbReference>
<keyword evidence="3" id="KW-1185">Reference proteome</keyword>
<proteinExistence type="predicted"/>
<dbReference type="CDD" id="cd09917">
    <property type="entry name" value="F-box_SF"/>
    <property type="match status" value="1"/>
</dbReference>
<protein>
    <recommendedName>
        <fullName evidence="1">F-box domain-containing protein</fullName>
    </recommendedName>
</protein>
<dbReference type="SUPFAM" id="SSF81383">
    <property type="entry name" value="F-box domain"/>
    <property type="match status" value="1"/>
</dbReference>
<organism evidence="2 3">
    <name type="scientific">Thanatephorus cucumeris (strain AG1-IB / isolate 7/3/14)</name>
    <name type="common">Lettuce bottom rot fungus</name>
    <name type="synonym">Rhizoctonia solani</name>
    <dbReference type="NCBI Taxonomy" id="1108050"/>
    <lineage>
        <taxon>Eukaryota</taxon>
        <taxon>Fungi</taxon>
        <taxon>Dikarya</taxon>
        <taxon>Basidiomycota</taxon>
        <taxon>Agaricomycotina</taxon>
        <taxon>Agaricomycetes</taxon>
        <taxon>Cantharellales</taxon>
        <taxon>Ceratobasidiaceae</taxon>
        <taxon>Rhizoctonia</taxon>
        <taxon>Rhizoctonia solani AG-1</taxon>
    </lineage>
</organism>
<dbReference type="PROSITE" id="PS50181">
    <property type="entry name" value="FBOX"/>
    <property type="match status" value="1"/>
</dbReference>
<dbReference type="Gene3D" id="1.20.1280.50">
    <property type="match status" value="1"/>
</dbReference>
<dbReference type="EMBL" id="LN679100">
    <property type="protein sequence ID" value="CEL51503.1"/>
    <property type="molecule type" value="Genomic_DNA"/>
</dbReference>
<dbReference type="OrthoDB" id="2745718at2759"/>
<evidence type="ECO:0000313" key="3">
    <source>
        <dbReference type="Proteomes" id="UP000059188"/>
    </source>
</evidence>
<reference evidence="2 3" key="1">
    <citation type="submission" date="2014-11" db="EMBL/GenBank/DDBJ databases">
        <authorList>
            <person name="Wibberg Daniel"/>
        </authorList>
    </citation>
    <scope>NUCLEOTIDE SEQUENCE [LARGE SCALE GENOMIC DNA]</scope>
    <source>
        <strain evidence="2">Rhizoctonia solani AG1-IB 7/3/14</strain>
    </source>
</reference>